<protein>
    <submittedName>
        <fullName evidence="3">NTP transferase domain-containing protein</fullName>
    </submittedName>
</protein>
<evidence type="ECO:0000313" key="3">
    <source>
        <dbReference type="EMBL" id="NML14362.1"/>
    </source>
</evidence>
<dbReference type="GO" id="GO:0016779">
    <property type="term" value="F:nucleotidyltransferase activity"/>
    <property type="evidence" value="ECO:0007669"/>
    <property type="project" value="UniProtKB-ARBA"/>
</dbReference>
<evidence type="ECO:0000313" key="4">
    <source>
        <dbReference type="Proteomes" id="UP000574067"/>
    </source>
</evidence>
<keyword evidence="3" id="KW-0808">Transferase</keyword>
<dbReference type="PANTHER" id="PTHR43777:SF1">
    <property type="entry name" value="MOLYBDENUM COFACTOR CYTIDYLYLTRANSFERASE"/>
    <property type="match status" value="1"/>
</dbReference>
<accession>A0A848F4N6</accession>
<dbReference type="PANTHER" id="PTHR43777">
    <property type="entry name" value="MOLYBDENUM COFACTOR CYTIDYLYLTRANSFERASE"/>
    <property type="match status" value="1"/>
</dbReference>
<reference evidence="3 4" key="1">
    <citation type="submission" date="2020-04" db="EMBL/GenBank/DDBJ databases">
        <title>Azohydromonas sp. isolated from soil.</title>
        <authorList>
            <person name="Dahal R.H."/>
        </authorList>
    </citation>
    <scope>NUCLEOTIDE SEQUENCE [LARGE SCALE GENOMIC DNA]</scope>
    <source>
        <strain evidence="3 4">G-1-1-14</strain>
    </source>
</reference>
<dbReference type="EMBL" id="JABBFW010000002">
    <property type="protein sequence ID" value="NML14362.1"/>
    <property type="molecule type" value="Genomic_DNA"/>
</dbReference>
<dbReference type="Pfam" id="PF12804">
    <property type="entry name" value="NTP_transf_3"/>
    <property type="match status" value="1"/>
</dbReference>
<sequence length="211" mass="21891">MTFCPTVIVLAAGRGSRFYGPQRAPRQLDDADMLEATLRQAVASELPVLVVTTPALEPSARSLVAARDVAVLPDVKLPDGSLATPGLSASIAAGVGARPDASGWVVLPADMPLVQPGTLVAVAQALRVHAVAYAQHAGRRGHPVGFAAELYSELVQLPDDSAARRLVARYPSCGVDVDDPGTQLDLESLQDLHALPLPPGPPALAPVPPLF</sequence>
<name>A0A848F4N6_9BURK</name>
<evidence type="ECO:0000256" key="1">
    <source>
        <dbReference type="ARBA" id="ARBA00022842"/>
    </source>
</evidence>
<dbReference type="InterPro" id="IPR025877">
    <property type="entry name" value="MobA-like_NTP_Trfase"/>
</dbReference>
<dbReference type="AlphaFoldDB" id="A0A848F4N6"/>
<keyword evidence="4" id="KW-1185">Reference proteome</keyword>
<evidence type="ECO:0000259" key="2">
    <source>
        <dbReference type="Pfam" id="PF12804"/>
    </source>
</evidence>
<feature type="domain" description="MobA-like NTP transferase" evidence="2">
    <location>
        <begin position="7"/>
        <end position="170"/>
    </location>
</feature>
<keyword evidence="1" id="KW-0460">Magnesium</keyword>
<dbReference type="Gene3D" id="3.90.550.10">
    <property type="entry name" value="Spore Coat Polysaccharide Biosynthesis Protein SpsA, Chain A"/>
    <property type="match status" value="1"/>
</dbReference>
<gene>
    <name evidence="3" type="ORF">HHL10_05140</name>
</gene>
<proteinExistence type="predicted"/>
<organism evidence="3 4">
    <name type="scientific">Azohydromonas caseinilytica</name>
    <dbReference type="NCBI Taxonomy" id="2728836"/>
    <lineage>
        <taxon>Bacteria</taxon>
        <taxon>Pseudomonadati</taxon>
        <taxon>Pseudomonadota</taxon>
        <taxon>Betaproteobacteria</taxon>
        <taxon>Burkholderiales</taxon>
        <taxon>Sphaerotilaceae</taxon>
        <taxon>Azohydromonas</taxon>
    </lineage>
</organism>
<dbReference type="Proteomes" id="UP000574067">
    <property type="component" value="Unassembled WGS sequence"/>
</dbReference>
<comment type="caution">
    <text evidence="3">The sequence shown here is derived from an EMBL/GenBank/DDBJ whole genome shotgun (WGS) entry which is preliminary data.</text>
</comment>
<dbReference type="SUPFAM" id="SSF53448">
    <property type="entry name" value="Nucleotide-diphospho-sugar transferases"/>
    <property type="match status" value="1"/>
</dbReference>
<dbReference type="InterPro" id="IPR029044">
    <property type="entry name" value="Nucleotide-diphossugar_trans"/>
</dbReference>